<evidence type="ECO:0000256" key="1">
    <source>
        <dbReference type="SAM" id="MobiDB-lite"/>
    </source>
</evidence>
<proteinExistence type="predicted"/>
<organism evidence="2 3">
    <name type="scientific">Armillaria borealis</name>
    <dbReference type="NCBI Taxonomy" id="47425"/>
    <lineage>
        <taxon>Eukaryota</taxon>
        <taxon>Fungi</taxon>
        <taxon>Dikarya</taxon>
        <taxon>Basidiomycota</taxon>
        <taxon>Agaricomycotina</taxon>
        <taxon>Agaricomycetes</taxon>
        <taxon>Agaricomycetidae</taxon>
        <taxon>Agaricales</taxon>
        <taxon>Marasmiineae</taxon>
        <taxon>Physalacriaceae</taxon>
        <taxon>Armillaria</taxon>
    </lineage>
</organism>
<gene>
    <name evidence="2" type="ORF">EV421DRAFT_1720940</name>
</gene>
<protein>
    <submittedName>
        <fullName evidence="2">Uncharacterized protein</fullName>
    </submittedName>
</protein>
<evidence type="ECO:0000313" key="2">
    <source>
        <dbReference type="EMBL" id="KAK0430962.1"/>
    </source>
</evidence>
<dbReference type="EMBL" id="JAUEPT010000127">
    <property type="protein sequence ID" value="KAK0430962.1"/>
    <property type="molecule type" value="Genomic_DNA"/>
</dbReference>
<keyword evidence="3" id="KW-1185">Reference proteome</keyword>
<dbReference type="Proteomes" id="UP001175226">
    <property type="component" value="Unassembled WGS sequence"/>
</dbReference>
<evidence type="ECO:0000313" key="3">
    <source>
        <dbReference type="Proteomes" id="UP001175226"/>
    </source>
</evidence>
<feature type="compositionally biased region" description="Polar residues" evidence="1">
    <location>
        <begin position="10"/>
        <end position="24"/>
    </location>
</feature>
<name>A0AA39IWS3_9AGAR</name>
<sequence length="380" mass="43463">MYSKHKPLVSSPSVQRDVCQQLQNRKYKKTNNGKRTNDSAKARPSKSKGKDKVRILCCQNCHFLIERQNPGPSPKAKIIEIDAEESDEAERLNERGPKNQSRQHFYDPIAVIVKGSKRWMFKCRHAGCTCKTTVPRTVGDGADFADEPQKPPLGNLATHVRKVHANALPAGLADATDDVPLSQEDARIMERFLKRGAENPTHEPTQEGFYRYFAAWCLEENLAFTLGESAGAQRLFNYIKLKFKLPTDTTVRNKLDKIYDDLHDHVVQEIKFGVHWIPDNAYIHCLDHIVSLVVQKIMNTLEEADDPDITDYHASNKQHPSHYSADDDPVLQELEAEFDKEMDEAEERRVAWDTEKEDDQAILDELLRDVDEWSAIKKVM</sequence>
<dbReference type="AlphaFoldDB" id="A0AA39IWS3"/>
<reference evidence="2" key="1">
    <citation type="submission" date="2023-06" db="EMBL/GenBank/DDBJ databases">
        <authorList>
            <consortium name="Lawrence Berkeley National Laboratory"/>
            <person name="Ahrendt S."/>
            <person name="Sahu N."/>
            <person name="Indic B."/>
            <person name="Wong-Bajracharya J."/>
            <person name="Merenyi Z."/>
            <person name="Ke H.-M."/>
            <person name="Monk M."/>
            <person name="Kocsube S."/>
            <person name="Drula E."/>
            <person name="Lipzen A."/>
            <person name="Balint B."/>
            <person name="Henrissat B."/>
            <person name="Andreopoulos B."/>
            <person name="Martin F.M."/>
            <person name="Harder C.B."/>
            <person name="Rigling D."/>
            <person name="Ford K.L."/>
            <person name="Foster G.D."/>
            <person name="Pangilinan J."/>
            <person name="Papanicolaou A."/>
            <person name="Barry K."/>
            <person name="LaButti K."/>
            <person name="Viragh M."/>
            <person name="Koriabine M."/>
            <person name="Yan M."/>
            <person name="Riley R."/>
            <person name="Champramary S."/>
            <person name="Plett K.L."/>
            <person name="Tsai I.J."/>
            <person name="Slot J."/>
            <person name="Sipos G."/>
            <person name="Plett J."/>
            <person name="Nagy L.G."/>
            <person name="Grigoriev I.V."/>
        </authorList>
    </citation>
    <scope>NUCLEOTIDE SEQUENCE</scope>
    <source>
        <strain evidence="2">FPL87.14</strain>
    </source>
</reference>
<feature type="region of interest" description="Disordered" evidence="1">
    <location>
        <begin position="1"/>
        <end position="51"/>
    </location>
</feature>
<accession>A0AA39IWS3</accession>
<comment type="caution">
    <text evidence="2">The sequence shown here is derived from an EMBL/GenBank/DDBJ whole genome shotgun (WGS) entry which is preliminary data.</text>
</comment>
<feature type="region of interest" description="Disordered" evidence="1">
    <location>
        <begin position="309"/>
        <end position="328"/>
    </location>
</feature>